<dbReference type="EMBL" id="VSSQ01124676">
    <property type="protein sequence ID" value="MPN55434.1"/>
    <property type="molecule type" value="Genomic_DNA"/>
</dbReference>
<protein>
    <submittedName>
        <fullName evidence="1">Uncharacterized protein</fullName>
    </submittedName>
</protein>
<accession>A0A645J4M7</accession>
<comment type="caution">
    <text evidence="1">The sequence shown here is derived from an EMBL/GenBank/DDBJ whole genome shotgun (WGS) entry which is preliminary data.</text>
</comment>
<sequence length="93" mass="10648">MLNFSVTLFDKDAAFIHNAVAVLKQGSKTIKAYQSITPPEAEKCTWLSETLYTAQCYFYFSDHEIDAAKPVMLIISTANKQERKFYFDLAKIK</sequence>
<name>A0A645J4M7_9ZZZZ</name>
<proteinExistence type="predicted"/>
<organism evidence="1">
    <name type="scientific">bioreactor metagenome</name>
    <dbReference type="NCBI Taxonomy" id="1076179"/>
    <lineage>
        <taxon>unclassified sequences</taxon>
        <taxon>metagenomes</taxon>
        <taxon>ecological metagenomes</taxon>
    </lineage>
</organism>
<evidence type="ECO:0000313" key="1">
    <source>
        <dbReference type="EMBL" id="MPN55434.1"/>
    </source>
</evidence>
<reference evidence="1" key="1">
    <citation type="submission" date="2019-08" db="EMBL/GenBank/DDBJ databases">
        <authorList>
            <person name="Kucharzyk K."/>
            <person name="Murdoch R.W."/>
            <person name="Higgins S."/>
            <person name="Loffler F."/>
        </authorList>
    </citation>
    <scope>NUCLEOTIDE SEQUENCE</scope>
</reference>
<dbReference type="AlphaFoldDB" id="A0A645J4M7"/>
<gene>
    <name evidence="1" type="ORF">SDC9_203116</name>
</gene>